<dbReference type="Gene3D" id="3.40.980.10">
    <property type="entry name" value="MoaB/Mog-like domain"/>
    <property type="match status" value="1"/>
</dbReference>
<comment type="caution">
    <text evidence="2">The sequence shown here is derived from an EMBL/GenBank/DDBJ whole genome shotgun (WGS) entry which is preliminary data.</text>
</comment>
<dbReference type="PANTHER" id="PTHR13939">
    <property type="entry name" value="NICOTINAMIDE-NUCLEOTIDE AMIDOHYDROLASE PNCC"/>
    <property type="match status" value="1"/>
</dbReference>
<evidence type="ECO:0000313" key="2">
    <source>
        <dbReference type="EMBL" id="GGD91613.1"/>
    </source>
</evidence>
<dbReference type="AlphaFoldDB" id="A0A916ZEH0"/>
<dbReference type="Pfam" id="PF00994">
    <property type="entry name" value="MoCF_biosynth"/>
    <property type="match status" value="1"/>
</dbReference>
<dbReference type="InterPro" id="IPR056596">
    <property type="entry name" value="FLAD1_M"/>
</dbReference>
<dbReference type="CDD" id="cd00885">
    <property type="entry name" value="cinA"/>
    <property type="match status" value="1"/>
</dbReference>
<evidence type="ECO:0000313" key="3">
    <source>
        <dbReference type="Proteomes" id="UP000644699"/>
    </source>
</evidence>
<sequence length="250" mass="26420">MTASPAPTAAMIAIGDEVLSGRTKDKNIGHLAELFTLAGIDLKEARIIGDEPTQIADTVNTLRRAYDIVVTCGGIGPTHDDITADAIGAAFGLPVGEEPEALRRLAASYAERGIEFTEARRRMARMPEGATLIDNPVSVAPGFRVDNVFVLAGVPSIFQAMLDNVLKELPTGVPIVSAALDCRFPEGDIGGPLREIQKSHPGTSIGSYPRFDGTRHSTELVIRSRDAAALEAARQAVAAMLADFEAKSAS</sequence>
<reference evidence="2" key="1">
    <citation type="journal article" date="2014" name="Int. J. Syst. Evol. Microbiol.">
        <title>Complete genome sequence of Corynebacterium casei LMG S-19264T (=DSM 44701T), isolated from a smear-ripened cheese.</title>
        <authorList>
            <consortium name="US DOE Joint Genome Institute (JGI-PGF)"/>
            <person name="Walter F."/>
            <person name="Albersmeier A."/>
            <person name="Kalinowski J."/>
            <person name="Ruckert C."/>
        </authorList>
    </citation>
    <scope>NUCLEOTIDE SEQUENCE</scope>
    <source>
        <strain evidence="2">CGMCC 1.15367</strain>
    </source>
</reference>
<dbReference type="PANTHER" id="PTHR13939:SF0">
    <property type="entry name" value="NMN AMIDOHYDROLASE-LIKE PROTEIN YFAY"/>
    <property type="match status" value="1"/>
</dbReference>
<proteinExistence type="predicted"/>
<evidence type="ECO:0000259" key="1">
    <source>
        <dbReference type="SMART" id="SM00852"/>
    </source>
</evidence>
<dbReference type="SMART" id="SM00852">
    <property type="entry name" value="MoCF_biosynth"/>
    <property type="match status" value="1"/>
</dbReference>
<gene>
    <name evidence="2" type="ORF">GCM10011390_07950</name>
</gene>
<dbReference type="Pfam" id="PF24102">
    <property type="entry name" value="FLAD1_M"/>
    <property type="match status" value="1"/>
</dbReference>
<organism evidence="2 3">
    <name type="scientific">Aureimonas endophytica</name>
    <dbReference type="NCBI Taxonomy" id="2027858"/>
    <lineage>
        <taxon>Bacteria</taxon>
        <taxon>Pseudomonadati</taxon>
        <taxon>Pseudomonadota</taxon>
        <taxon>Alphaproteobacteria</taxon>
        <taxon>Hyphomicrobiales</taxon>
        <taxon>Aurantimonadaceae</taxon>
        <taxon>Aureimonas</taxon>
    </lineage>
</organism>
<keyword evidence="3" id="KW-1185">Reference proteome</keyword>
<protein>
    <submittedName>
        <fullName evidence="2">Molybdenum cofactor biosynthesis protein</fullName>
    </submittedName>
</protein>
<accession>A0A916ZEH0</accession>
<dbReference type="EMBL" id="BMIQ01000001">
    <property type="protein sequence ID" value="GGD91613.1"/>
    <property type="molecule type" value="Genomic_DNA"/>
</dbReference>
<reference evidence="2" key="2">
    <citation type="submission" date="2020-09" db="EMBL/GenBank/DDBJ databases">
        <authorList>
            <person name="Sun Q."/>
            <person name="Zhou Y."/>
        </authorList>
    </citation>
    <scope>NUCLEOTIDE SEQUENCE</scope>
    <source>
        <strain evidence="2">CGMCC 1.15367</strain>
    </source>
</reference>
<dbReference type="RefSeq" id="WP_244639284.1">
    <property type="nucleotide sequence ID" value="NZ_BMIQ01000001.1"/>
</dbReference>
<feature type="domain" description="MoaB/Mog" evidence="1">
    <location>
        <begin position="10"/>
        <end position="172"/>
    </location>
</feature>
<dbReference type="SUPFAM" id="SSF53218">
    <property type="entry name" value="Molybdenum cofactor biosynthesis proteins"/>
    <property type="match status" value="1"/>
</dbReference>
<dbReference type="InterPro" id="IPR036425">
    <property type="entry name" value="MoaB/Mog-like_dom_sf"/>
</dbReference>
<dbReference type="Proteomes" id="UP000644699">
    <property type="component" value="Unassembled WGS sequence"/>
</dbReference>
<dbReference type="InterPro" id="IPR001453">
    <property type="entry name" value="MoaB/Mog_dom"/>
</dbReference>
<name>A0A916ZEH0_9HYPH</name>
<dbReference type="InterPro" id="IPR050101">
    <property type="entry name" value="CinA"/>
</dbReference>